<feature type="region of interest" description="Disordered" evidence="1">
    <location>
        <begin position="1"/>
        <end position="31"/>
    </location>
</feature>
<keyword evidence="2" id="KW-0812">Transmembrane</keyword>
<dbReference type="RefSeq" id="WP_377541953.1">
    <property type="nucleotide sequence ID" value="NZ_JBHSBN010000002.1"/>
</dbReference>
<feature type="transmembrane region" description="Helical" evidence="2">
    <location>
        <begin position="133"/>
        <end position="154"/>
    </location>
</feature>
<evidence type="ECO:0008006" key="5">
    <source>
        <dbReference type="Google" id="ProtNLM"/>
    </source>
</evidence>
<reference evidence="4" key="1">
    <citation type="journal article" date="2019" name="Int. J. Syst. Evol. Microbiol.">
        <title>The Global Catalogue of Microorganisms (GCM) 10K type strain sequencing project: providing services to taxonomists for standard genome sequencing and annotation.</title>
        <authorList>
            <consortium name="The Broad Institute Genomics Platform"/>
            <consortium name="The Broad Institute Genome Sequencing Center for Infectious Disease"/>
            <person name="Wu L."/>
            <person name="Ma J."/>
        </authorList>
    </citation>
    <scope>NUCLEOTIDE SEQUENCE [LARGE SCALE GENOMIC DNA]</scope>
    <source>
        <strain evidence="4">2902at01</strain>
    </source>
</reference>
<feature type="transmembrane region" description="Helical" evidence="2">
    <location>
        <begin position="160"/>
        <end position="178"/>
    </location>
</feature>
<evidence type="ECO:0000313" key="4">
    <source>
        <dbReference type="Proteomes" id="UP001595868"/>
    </source>
</evidence>
<gene>
    <name evidence="3" type="ORF">ACFOX0_03260</name>
</gene>
<evidence type="ECO:0000313" key="3">
    <source>
        <dbReference type="EMBL" id="MFC4104959.1"/>
    </source>
</evidence>
<feature type="transmembrane region" description="Helical" evidence="2">
    <location>
        <begin position="92"/>
        <end position="121"/>
    </location>
</feature>
<name>A0ABV8KG08_9ACTN</name>
<feature type="transmembrane region" description="Helical" evidence="2">
    <location>
        <begin position="485"/>
        <end position="502"/>
    </location>
</feature>
<feature type="transmembrane region" description="Helical" evidence="2">
    <location>
        <begin position="41"/>
        <end position="61"/>
    </location>
</feature>
<keyword evidence="2" id="KW-0472">Membrane</keyword>
<sequence length="511" mass="54752">MPPGSGSDRTASTTAEPATADPATADPEPPATVRVRRRLPVLALVTYGTAQLGLIFWWIAYRPGLVSPDSLNYIWQSTTGNWNTHHPISYTALVWLSLQLTGGLGALTGAQTVAMAAGLAYAATGLRRLGGPAWLWATAAVVVAVLPPTGTFVVCVWKDVAFTISCVFLLGTLARVVARHRAGADRPDSGADRQTGGARAFSRGLFVAMLVELALVCLFRQNGFAAVLITIPLCALLLRGAVRRVVVAGATAVAIALLTNWLLLPALGVRHSSSIVAFESFFADLAVGYGRDPGSFPAADTAAMAKVAPLELWRTSGDCRAVDPTVWNPSFDRQAAYDQRNQLLAAWTHLATRSPGTVVGMRLCRGAIAWQPISTGRLSRNPGWRAVRTYVARDPAFARSPFAATVRPRPLNRQVRSVADRLNKATAAPEWLLWRGATWAYLSYLVLGLAAWRRRERALLALGTLSLGVQVSTLVLNAAQAARYMAVPMVIGILLLPLLAATRRRTTAPEP</sequence>
<accession>A0ABV8KG08</accession>
<feature type="transmembrane region" description="Helical" evidence="2">
    <location>
        <begin position="222"/>
        <end position="238"/>
    </location>
</feature>
<feature type="transmembrane region" description="Helical" evidence="2">
    <location>
        <begin position="198"/>
        <end position="216"/>
    </location>
</feature>
<proteinExistence type="predicted"/>
<evidence type="ECO:0000256" key="2">
    <source>
        <dbReference type="SAM" id="Phobius"/>
    </source>
</evidence>
<comment type="caution">
    <text evidence="3">The sequence shown here is derived from an EMBL/GenBank/DDBJ whole genome shotgun (WGS) entry which is preliminary data.</text>
</comment>
<dbReference type="Proteomes" id="UP001595868">
    <property type="component" value="Unassembled WGS sequence"/>
</dbReference>
<feature type="compositionally biased region" description="Low complexity" evidence="1">
    <location>
        <begin position="10"/>
        <end position="26"/>
    </location>
</feature>
<evidence type="ECO:0000256" key="1">
    <source>
        <dbReference type="SAM" id="MobiDB-lite"/>
    </source>
</evidence>
<dbReference type="EMBL" id="JBHSBN010000002">
    <property type="protein sequence ID" value="MFC4104959.1"/>
    <property type="molecule type" value="Genomic_DNA"/>
</dbReference>
<organism evidence="3 4">
    <name type="scientific">Micromonospora zhanjiangensis</name>
    <dbReference type="NCBI Taxonomy" id="1522057"/>
    <lineage>
        <taxon>Bacteria</taxon>
        <taxon>Bacillati</taxon>
        <taxon>Actinomycetota</taxon>
        <taxon>Actinomycetes</taxon>
        <taxon>Micromonosporales</taxon>
        <taxon>Micromonosporaceae</taxon>
        <taxon>Micromonospora</taxon>
    </lineage>
</organism>
<feature type="transmembrane region" description="Helical" evidence="2">
    <location>
        <begin position="431"/>
        <end position="452"/>
    </location>
</feature>
<keyword evidence="2" id="KW-1133">Transmembrane helix</keyword>
<feature type="transmembrane region" description="Helical" evidence="2">
    <location>
        <begin position="245"/>
        <end position="264"/>
    </location>
</feature>
<feature type="transmembrane region" description="Helical" evidence="2">
    <location>
        <begin position="459"/>
        <end position="479"/>
    </location>
</feature>
<keyword evidence="4" id="KW-1185">Reference proteome</keyword>
<protein>
    <recommendedName>
        <fullName evidence="5">Dolichyl-phosphate-mannose-protein mannosyltransferase</fullName>
    </recommendedName>
</protein>